<evidence type="ECO:0000256" key="2">
    <source>
        <dbReference type="ARBA" id="ARBA00004651"/>
    </source>
</evidence>
<keyword evidence="8 11" id="KW-1133">Transmembrane helix</keyword>
<name>A0A2T0FDS2_9ASCO</name>
<evidence type="ECO:0000256" key="1">
    <source>
        <dbReference type="ARBA" id="ARBA00002512"/>
    </source>
</evidence>
<dbReference type="EMBL" id="NDIQ01000001">
    <property type="protein sequence ID" value="PRT53153.1"/>
    <property type="molecule type" value="Genomic_DNA"/>
</dbReference>
<keyword evidence="9 11" id="KW-0472">Membrane</keyword>
<comment type="caution">
    <text evidence="11">Lacks conserved residue(s) required for the propagation of feature annotation.</text>
</comment>
<keyword evidence="7 11" id="KW-0184">Conjugation</keyword>
<protein>
    <recommendedName>
        <fullName evidence="4 11">Plasma membrane fusion protein PRM1</fullName>
    </recommendedName>
</protein>
<dbReference type="GO" id="GO:0043332">
    <property type="term" value="C:mating projection tip"/>
    <property type="evidence" value="ECO:0007669"/>
    <property type="project" value="UniProtKB-UniRule"/>
</dbReference>
<organism evidence="12 13">
    <name type="scientific">Wickerhamiella sorbophila</name>
    <dbReference type="NCBI Taxonomy" id="45607"/>
    <lineage>
        <taxon>Eukaryota</taxon>
        <taxon>Fungi</taxon>
        <taxon>Dikarya</taxon>
        <taxon>Ascomycota</taxon>
        <taxon>Saccharomycotina</taxon>
        <taxon>Dipodascomycetes</taxon>
        <taxon>Dipodascales</taxon>
        <taxon>Trichomonascaceae</taxon>
        <taxon>Wickerhamiella</taxon>
    </lineage>
</organism>
<dbReference type="OrthoDB" id="5356111at2759"/>
<evidence type="ECO:0000256" key="10">
    <source>
        <dbReference type="ARBA" id="ARBA00023180"/>
    </source>
</evidence>
<feature type="transmembrane region" description="Helical" evidence="11">
    <location>
        <begin position="575"/>
        <end position="598"/>
    </location>
</feature>
<comment type="subcellular location">
    <subcellularLocation>
        <location evidence="2 11">Cell membrane</location>
        <topology evidence="2 11">Multi-pass membrane protein</topology>
    </subcellularLocation>
</comment>
<evidence type="ECO:0000256" key="5">
    <source>
        <dbReference type="ARBA" id="ARBA00022475"/>
    </source>
</evidence>
<evidence type="ECO:0000256" key="4">
    <source>
        <dbReference type="ARBA" id="ARBA00017621"/>
    </source>
</evidence>
<dbReference type="InterPro" id="IPR026777">
    <property type="entry name" value="PRM1"/>
</dbReference>
<dbReference type="AlphaFoldDB" id="A0A2T0FDS2"/>
<accession>A0A2T0FDS2</accession>
<reference evidence="12 13" key="1">
    <citation type="submission" date="2017-04" db="EMBL/GenBank/DDBJ databases">
        <title>Genome sequencing of [Candida] sorbophila.</title>
        <authorList>
            <person name="Ahn J.O."/>
        </authorList>
    </citation>
    <scope>NUCLEOTIDE SEQUENCE [LARGE SCALE GENOMIC DNA]</scope>
    <source>
        <strain evidence="12 13">DS02</strain>
    </source>
</reference>
<dbReference type="STRING" id="45607.A0A2T0FDS2"/>
<feature type="transmembrane region" description="Helical" evidence="11">
    <location>
        <begin position="30"/>
        <end position="48"/>
    </location>
</feature>
<evidence type="ECO:0000256" key="9">
    <source>
        <dbReference type="ARBA" id="ARBA00023136"/>
    </source>
</evidence>
<dbReference type="PANTHER" id="PTHR31030:SF1">
    <property type="entry name" value="PLASMA MEMBRANE FUSION PROTEIN PRM1"/>
    <property type="match status" value="1"/>
</dbReference>
<dbReference type="GO" id="GO:0005886">
    <property type="term" value="C:plasma membrane"/>
    <property type="evidence" value="ECO:0007669"/>
    <property type="project" value="UniProtKB-SubCell"/>
</dbReference>
<evidence type="ECO:0000256" key="7">
    <source>
        <dbReference type="ARBA" id="ARBA00022971"/>
    </source>
</evidence>
<sequence length="663" mass="72875">MLWQFFKIVDKFSEYHTPFLGLKSRLTQSWAAPSVLMAVLFLVKLQLLRITIQAFINIAEESTVELCSMSNSAAQAARDAPRAAALMANKLIDESLTHSVKGLLDLLAMIVTALKGILLFIIEIYIGTWACLTVSFVNIAANEALNATESVVKFANSTVHTAVHGVEDGLEELQKLINGATGLIGTIESFVSGSEKQISKVNFSIGALENLNIPDSINADLEKFRTHVPTYDGVKTDLENVISIPFGMVVSKIKSSNVSFHAGNIKLPPSTSVSTCNLGDVAVFYERCSNAADTAVSALTAVVCIAIVCLIFYNVFSEDRRWRRHTDIAMRFRSTDSSDDLGQEMRNLTAISAAESNIVTRTALKVASKTGVLEKTPLISWYIHFITYVPALGALGAGIIMLILSLFEFIIVRVVSVESKKLARFIGKSFNDTSASIKSDLTLWQSSTNEEIMDLQNEINTQILGWVSTSTSTLNNTLQIFMTKMNNEIEHVFGNTPFYKPLSAVVDCLIGNKVEKMETGLTWIHEKAHVSFPQLSVLNDTVFSNQTKVTSASQKANTVLPMVTDALYSQIQSEAIVGAVFVAIWCVFAIGGGIYVFLQNKNYGDSKSMEQTYGNTKIQRETQFFEGPLRKPSLRSPVQVPGRYGNWHSTVTSYCFKEGLEST</sequence>
<evidence type="ECO:0000256" key="3">
    <source>
        <dbReference type="ARBA" id="ARBA00010780"/>
    </source>
</evidence>
<dbReference type="Proteomes" id="UP000238350">
    <property type="component" value="Unassembled WGS sequence"/>
</dbReference>
<feature type="transmembrane region" description="Helical" evidence="11">
    <location>
        <begin position="295"/>
        <end position="316"/>
    </location>
</feature>
<keyword evidence="13" id="KW-1185">Reference proteome</keyword>
<keyword evidence="6 11" id="KW-0812">Transmembrane</keyword>
<evidence type="ECO:0000256" key="6">
    <source>
        <dbReference type="ARBA" id="ARBA00022692"/>
    </source>
</evidence>
<evidence type="ECO:0000256" key="8">
    <source>
        <dbReference type="ARBA" id="ARBA00022989"/>
    </source>
</evidence>
<dbReference type="GO" id="GO:0032220">
    <property type="term" value="P:plasma membrane fusion involved in cytogamy"/>
    <property type="evidence" value="ECO:0007669"/>
    <property type="project" value="TreeGrafter"/>
</dbReference>
<dbReference type="GeneID" id="36514522"/>
<keyword evidence="5 11" id="KW-1003">Cell membrane</keyword>
<evidence type="ECO:0000313" key="12">
    <source>
        <dbReference type="EMBL" id="PRT53153.1"/>
    </source>
</evidence>
<evidence type="ECO:0000256" key="11">
    <source>
        <dbReference type="RuleBase" id="RU366035"/>
    </source>
</evidence>
<comment type="similarity">
    <text evidence="3 11">Belongs to the PRM1 family.</text>
</comment>
<proteinExistence type="inferred from homology"/>
<gene>
    <name evidence="12" type="ORF">B9G98_00773</name>
</gene>
<dbReference type="PANTHER" id="PTHR31030">
    <property type="entry name" value="PLASMA MEMBRANE FUSION PROTEIN PRM1"/>
    <property type="match status" value="1"/>
</dbReference>
<keyword evidence="10" id="KW-0325">Glycoprotein</keyword>
<dbReference type="RefSeq" id="XP_024663099.1">
    <property type="nucleotide sequence ID" value="XM_024807331.1"/>
</dbReference>
<feature type="transmembrane region" description="Helical" evidence="11">
    <location>
        <begin position="385"/>
        <end position="412"/>
    </location>
</feature>
<comment type="function">
    <text evidence="1 11">Involved in cell fusion during mating by stabilizing the plasma membrane fusion event.</text>
</comment>
<comment type="caution">
    <text evidence="12">The sequence shown here is derived from an EMBL/GenBank/DDBJ whole genome shotgun (WGS) entry which is preliminary data.</text>
</comment>
<evidence type="ECO:0000313" key="13">
    <source>
        <dbReference type="Proteomes" id="UP000238350"/>
    </source>
</evidence>